<sequence>MSRMEEFSYARWVLRINRLVQIILFVTLVGAVNYIASRSFERYDLTSNNRYSLSAETLAYLDQVREPVRIIVTSPPESAPQEMRFIFRQVSRLLREYELASKTHGGRPMINVEYVNVYRQSEKAQELVNKFGISPDQDNVIVVSSGDRYKQVLPLDVWKTDQNGVSAFQGEQAFTSAILDVTNQNAKTIYHLTGHGEMRPDDVDPLRGFSRASYYLRQRNFSQKPLDLMEVPKVPEDAGLVIIAGIQTQLLPPEQEKLRRYLTEDNGRLVVLLEPGNPHGLDDLFYDWGVMSDDMLVLEASNEFLASEGDSLVGNFSEHPITKILHDNQLKVLVGLSRPVRQDLGAPIDNSLEITPLMASSPQSWAERDYLRKPIQYDEDTDLSGPVTLAMVSERSAGNRFGLNIPGGKLVVFGNSGLFSNNRFPAAANETLFHNLIHWILDQESLVNIEPRKLENYKISLSRQDLIDTGLRLLILPGGVALLGIMVTFIRRR</sequence>
<dbReference type="Pfam" id="PF09822">
    <property type="entry name" value="ABC_transp_aux"/>
    <property type="match status" value="1"/>
</dbReference>
<dbReference type="AlphaFoldDB" id="A0A842HHT1"/>
<keyword evidence="1" id="KW-0472">Membrane</keyword>
<dbReference type="InterPro" id="IPR019196">
    <property type="entry name" value="ABC_transp_unknown"/>
</dbReference>
<dbReference type="Pfam" id="PF23357">
    <property type="entry name" value="DUF7088"/>
    <property type="match status" value="1"/>
</dbReference>
<organism evidence="4 5">
    <name type="scientific">Ruficoccus amylovorans</name>
    <dbReference type="NCBI Taxonomy" id="1804625"/>
    <lineage>
        <taxon>Bacteria</taxon>
        <taxon>Pseudomonadati</taxon>
        <taxon>Verrucomicrobiota</taxon>
        <taxon>Opitutia</taxon>
        <taxon>Puniceicoccales</taxon>
        <taxon>Cerasicoccaceae</taxon>
        <taxon>Ruficoccus</taxon>
    </lineage>
</organism>
<protein>
    <submittedName>
        <fullName evidence="4">GldG family protein</fullName>
    </submittedName>
</protein>
<keyword evidence="5" id="KW-1185">Reference proteome</keyword>
<dbReference type="RefSeq" id="WP_185677229.1">
    <property type="nucleotide sequence ID" value="NZ_JACHVB010000064.1"/>
</dbReference>
<evidence type="ECO:0000313" key="5">
    <source>
        <dbReference type="Proteomes" id="UP000546464"/>
    </source>
</evidence>
<gene>
    <name evidence="4" type="ORF">H5P28_18770</name>
</gene>
<evidence type="ECO:0000256" key="1">
    <source>
        <dbReference type="SAM" id="Phobius"/>
    </source>
</evidence>
<feature type="transmembrane region" description="Helical" evidence="1">
    <location>
        <begin position="12"/>
        <end position="36"/>
    </location>
</feature>
<feature type="domain" description="ABC-type uncharacterised transport system" evidence="2">
    <location>
        <begin position="187"/>
        <end position="429"/>
    </location>
</feature>
<feature type="domain" description="DUF7088" evidence="3">
    <location>
        <begin position="48"/>
        <end position="140"/>
    </location>
</feature>
<keyword evidence="1" id="KW-0812">Transmembrane</keyword>
<dbReference type="InterPro" id="IPR055396">
    <property type="entry name" value="DUF7088"/>
</dbReference>
<accession>A0A842HHT1</accession>
<dbReference type="Proteomes" id="UP000546464">
    <property type="component" value="Unassembled WGS sequence"/>
</dbReference>
<evidence type="ECO:0000259" key="2">
    <source>
        <dbReference type="Pfam" id="PF09822"/>
    </source>
</evidence>
<keyword evidence="1" id="KW-1133">Transmembrane helix</keyword>
<dbReference type="EMBL" id="JACHVB010000064">
    <property type="protein sequence ID" value="MBC2596315.1"/>
    <property type="molecule type" value="Genomic_DNA"/>
</dbReference>
<proteinExistence type="predicted"/>
<feature type="transmembrane region" description="Helical" evidence="1">
    <location>
        <begin position="470"/>
        <end position="490"/>
    </location>
</feature>
<evidence type="ECO:0000313" key="4">
    <source>
        <dbReference type="EMBL" id="MBC2596315.1"/>
    </source>
</evidence>
<comment type="caution">
    <text evidence="4">The sequence shown here is derived from an EMBL/GenBank/DDBJ whole genome shotgun (WGS) entry which is preliminary data.</text>
</comment>
<evidence type="ECO:0000259" key="3">
    <source>
        <dbReference type="Pfam" id="PF23357"/>
    </source>
</evidence>
<reference evidence="4 5" key="1">
    <citation type="submission" date="2020-07" db="EMBL/GenBank/DDBJ databases">
        <authorList>
            <person name="Feng X."/>
        </authorList>
    </citation>
    <scope>NUCLEOTIDE SEQUENCE [LARGE SCALE GENOMIC DNA]</scope>
    <source>
        <strain evidence="4 5">JCM31066</strain>
    </source>
</reference>
<name>A0A842HHT1_9BACT</name>